<name>W6PZ03_PENRF</name>
<accession>W6PZ03</accession>
<keyword evidence="1" id="KW-0732">Signal</keyword>
<evidence type="ECO:0000313" key="2">
    <source>
        <dbReference type="EMBL" id="CDM28966.1"/>
    </source>
</evidence>
<feature type="signal peptide" evidence="1">
    <location>
        <begin position="1"/>
        <end position="16"/>
    </location>
</feature>
<keyword evidence="3" id="KW-1185">Reference proteome</keyword>
<feature type="chain" id="PRO_5004879492" evidence="1">
    <location>
        <begin position="17"/>
        <end position="99"/>
    </location>
</feature>
<gene>
    <name evidence="2" type="ORF">PROQFM164_S01g002777</name>
</gene>
<sequence>MSLVLAFKLASLSTSAFEACKSILDAFPFDYSHSPNTGEPFSCRIWVKDALVEVHKNGIIVLPRDISVIEAQLLERGYSHKDEVEGGADNAEVDNNGLD</sequence>
<dbReference type="AlphaFoldDB" id="W6PZ03"/>
<evidence type="ECO:0000313" key="3">
    <source>
        <dbReference type="Proteomes" id="UP000030686"/>
    </source>
</evidence>
<proteinExistence type="predicted"/>
<organism evidence="2 3">
    <name type="scientific">Penicillium roqueforti (strain FM164)</name>
    <dbReference type="NCBI Taxonomy" id="1365484"/>
    <lineage>
        <taxon>Eukaryota</taxon>
        <taxon>Fungi</taxon>
        <taxon>Dikarya</taxon>
        <taxon>Ascomycota</taxon>
        <taxon>Pezizomycotina</taxon>
        <taxon>Eurotiomycetes</taxon>
        <taxon>Eurotiomycetidae</taxon>
        <taxon>Eurotiales</taxon>
        <taxon>Aspergillaceae</taxon>
        <taxon>Penicillium</taxon>
    </lineage>
</organism>
<dbReference type="OrthoDB" id="4356907at2759"/>
<dbReference type="Proteomes" id="UP000030686">
    <property type="component" value="Unassembled WGS sequence"/>
</dbReference>
<reference evidence="2" key="1">
    <citation type="journal article" date="2014" name="Nat. Commun.">
        <title>Multiple recent horizontal transfers of a large genomic region in cheese making fungi.</title>
        <authorList>
            <person name="Cheeseman K."/>
            <person name="Ropars J."/>
            <person name="Renault P."/>
            <person name="Dupont J."/>
            <person name="Gouzy J."/>
            <person name="Branca A."/>
            <person name="Abraham A.L."/>
            <person name="Ceppi M."/>
            <person name="Conseiller E."/>
            <person name="Debuchy R."/>
            <person name="Malagnac F."/>
            <person name="Goarin A."/>
            <person name="Silar P."/>
            <person name="Lacoste S."/>
            <person name="Sallet E."/>
            <person name="Bensimon A."/>
            <person name="Giraud T."/>
            <person name="Brygoo Y."/>
        </authorList>
    </citation>
    <scope>NUCLEOTIDE SEQUENCE [LARGE SCALE GENOMIC DNA]</scope>
    <source>
        <strain evidence="2">FM164</strain>
    </source>
</reference>
<protein>
    <submittedName>
        <fullName evidence="2">Genomic scaffold, ProqFM164S01</fullName>
    </submittedName>
</protein>
<evidence type="ECO:0000256" key="1">
    <source>
        <dbReference type="SAM" id="SignalP"/>
    </source>
</evidence>
<dbReference type="EMBL" id="HG792015">
    <property type="protein sequence ID" value="CDM28966.1"/>
    <property type="molecule type" value="Genomic_DNA"/>
</dbReference>